<name>A0A4P2R078_SORCE</name>
<dbReference type="AlphaFoldDB" id="A0A4P2R078"/>
<proteinExistence type="predicted"/>
<gene>
    <name evidence="1" type="ORF">SOCE836_080930</name>
</gene>
<dbReference type="Proteomes" id="UP000295497">
    <property type="component" value="Chromosome"/>
</dbReference>
<organism evidence="1 2">
    <name type="scientific">Sorangium cellulosum</name>
    <name type="common">Polyangium cellulosum</name>
    <dbReference type="NCBI Taxonomy" id="56"/>
    <lineage>
        <taxon>Bacteria</taxon>
        <taxon>Pseudomonadati</taxon>
        <taxon>Myxococcota</taxon>
        <taxon>Polyangia</taxon>
        <taxon>Polyangiales</taxon>
        <taxon>Polyangiaceae</taxon>
        <taxon>Sorangium</taxon>
    </lineage>
</organism>
<evidence type="ECO:0000313" key="2">
    <source>
        <dbReference type="Proteomes" id="UP000295497"/>
    </source>
</evidence>
<reference evidence="1 2" key="1">
    <citation type="submission" date="2015-09" db="EMBL/GenBank/DDBJ databases">
        <title>Sorangium comparison.</title>
        <authorList>
            <person name="Zaburannyi N."/>
            <person name="Bunk B."/>
            <person name="Overmann J."/>
            <person name="Mueller R."/>
        </authorList>
    </citation>
    <scope>NUCLEOTIDE SEQUENCE [LARGE SCALE GENOMIC DNA]</scope>
    <source>
        <strain evidence="1 2">So ce836</strain>
    </source>
</reference>
<protein>
    <submittedName>
        <fullName evidence="1">Uncharacterized protein</fullName>
    </submittedName>
</protein>
<accession>A0A4P2R078</accession>
<sequence>MNCPKCGSYDAFDSLSGQTAIEEWRCPVCGVVMHVRIIPVVPDVHRSWELVDLVLWWSQVPPPAKEVVALRRHFDDFAGVPVDELWRRLASGERRLVIGRFFEGEAVRMLDSTRESGAPPPPAEVPPSLPVHAAADVFSFVMELETSRCLR</sequence>
<dbReference type="EMBL" id="CP012672">
    <property type="protein sequence ID" value="AUX35891.1"/>
    <property type="molecule type" value="Genomic_DNA"/>
</dbReference>
<evidence type="ECO:0000313" key="1">
    <source>
        <dbReference type="EMBL" id="AUX35891.1"/>
    </source>
</evidence>